<name>A0A7J8BKK3_MOLMO</name>
<accession>A0A7J8BKK3</accession>
<feature type="compositionally biased region" description="Low complexity" evidence="1">
    <location>
        <begin position="106"/>
        <end position="116"/>
    </location>
</feature>
<feature type="compositionally biased region" description="Low complexity" evidence="1">
    <location>
        <begin position="37"/>
        <end position="53"/>
    </location>
</feature>
<feature type="region of interest" description="Disordered" evidence="1">
    <location>
        <begin position="106"/>
        <end position="134"/>
    </location>
</feature>
<evidence type="ECO:0000313" key="2">
    <source>
        <dbReference type="EMBL" id="KAF6399258.1"/>
    </source>
</evidence>
<sequence>MAPQSPTCSSSSLCLLSFPSFPFPVHPHFLPPPRGPTSPRSRLRTPQPHTDAHACTHTHAHTCTHPPMHTHARAHTPARMRAHTCTCTHAHMCTHAHTHTRAHRTLLFPSSSPDPLLAEESTSDLDTFRHNRCQ</sequence>
<evidence type="ECO:0000313" key="3">
    <source>
        <dbReference type="Proteomes" id="UP000550707"/>
    </source>
</evidence>
<gene>
    <name evidence="2" type="ORF">HJG59_010153</name>
</gene>
<dbReference type="EMBL" id="JACASF010000024">
    <property type="protein sequence ID" value="KAF6399258.1"/>
    <property type="molecule type" value="Genomic_DNA"/>
</dbReference>
<organism evidence="2 3">
    <name type="scientific">Molossus molossus</name>
    <name type="common">Pallas' mastiff bat</name>
    <name type="synonym">Vespertilio molossus</name>
    <dbReference type="NCBI Taxonomy" id="27622"/>
    <lineage>
        <taxon>Eukaryota</taxon>
        <taxon>Metazoa</taxon>
        <taxon>Chordata</taxon>
        <taxon>Craniata</taxon>
        <taxon>Vertebrata</taxon>
        <taxon>Euteleostomi</taxon>
        <taxon>Mammalia</taxon>
        <taxon>Eutheria</taxon>
        <taxon>Laurasiatheria</taxon>
        <taxon>Chiroptera</taxon>
        <taxon>Yangochiroptera</taxon>
        <taxon>Molossidae</taxon>
        <taxon>Molossus</taxon>
    </lineage>
</organism>
<evidence type="ECO:0000256" key="1">
    <source>
        <dbReference type="SAM" id="MobiDB-lite"/>
    </source>
</evidence>
<keyword evidence="3" id="KW-1185">Reference proteome</keyword>
<comment type="caution">
    <text evidence="2">The sequence shown here is derived from an EMBL/GenBank/DDBJ whole genome shotgun (WGS) entry which is preliminary data.</text>
</comment>
<dbReference type="AlphaFoldDB" id="A0A7J8BKK3"/>
<dbReference type="Proteomes" id="UP000550707">
    <property type="component" value="Unassembled WGS sequence"/>
</dbReference>
<proteinExistence type="predicted"/>
<dbReference type="InParanoid" id="A0A7J8BKK3"/>
<protein>
    <submittedName>
        <fullName evidence="2">Uncharacterized protein</fullName>
    </submittedName>
</protein>
<feature type="region of interest" description="Disordered" evidence="1">
    <location>
        <begin position="29"/>
        <end position="53"/>
    </location>
</feature>
<reference evidence="2 3" key="1">
    <citation type="journal article" date="2020" name="Nature">
        <title>Six reference-quality genomes reveal evolution of bat adaptations.</title>
        <authorList>
            <person name="Jebb D."/>
            <person name="Huang Z."/>
            <person name="Pippel M."/>
            <person name="Hughes G.M."/>
            <person name="Lavrichenko K."/>
            <person name="Devanna P."/>
            <person name="Winkler S."/>
            <person name="Jermiin L.S."/>
            <person name="Skirmuntt E.C."/>
            <person name="Katzourakis A."/>
            <person name="Burkitt-Gray L."/>
            <person name="Ray D.A."/>
            <person name="Sullivan K.A.M."/>
            <person name="Roscito J.G."/>
            <person name="Kirilenko B.M."/>
            <person name="Davalos L.M."/>
            <person name="Corthals A.P."/>
            <person name="Power M.L."/>
            <person name="Jones G."/>
            <person name="Ransome R.D."/>
            <person name="Dechmann D.K.N."/>
            <person name="Locatelli A.G."/>
            <person name="Puechmaille S.J."/>
            <person name="Fedrigo O."/>
            <person name="Jarvis E.D."/>
            <person name="Hiller M."/>
            <person name="Vernes S.C."/>
            <person name="Myers E.W."/>
            <person name="Teeling E.C."/>
        </authorList>
    </citation>
    <scope>NUCLEOTIDE SEQUENCE [LARGE SCALE GENOMIC DNA]</scope>
    <source>
        <strain evidence="2">MMolMol1</strain>
        <tissue evidence="2">Muscle</tissue>
    </source>
</reference>